<name>X6PCE5_RETFI</name>
<sequence length="97" mass="11635">MQDNSKNNDDTSEKDRKYFKEIKILIRLFGRSINEEELWKKITYHNGNVELVIKDIVQQFIEKEGIQFSSNGTKILSYSKIKQFEYGIHHQENNFTY</sequence>
<organism evidence="1 2">
    <name type="scientific">Reticulomyxa filosa</name>
    <dbReference type="NCBI Taxonomy" id="46433"/>
    <lineage>
        <taxon>Eukaryota</taxon>
        <taxon>Sar</taxon>
        <taxon>Rhizaria</taxon>
        <taxon>Retaria</taxon>
        <taxon>Foraminifera</taxon>
        <taxon>Monothalamids</taxon>
        <taxon>Reticulomyxidae</taxon>
        <taxon>Reticulomyxa</taxon>
    </lineage>
</organism>
<dbReference type="EMBL" id="ASPP01001346">
    <property type="protein sequence ID" value="ETO35739.1"/>
    <property type="molecule type" value="Genomic_DNA"/>
</dbReference>
<comment type="caution">
    <text evidence="1">The sequence shown here is derived from an EMBL/GenBank/DDBJ whole genome shotgun (WGS) entry which is preliminary data.</text>
</comment>
<gene>
    <name evidence="1" type="ORF">RFI_01324</name>
</gene>
<accession>X6PCE5</accession>
<proteinExistence type="predicted"/>
<dbReference type="Proteomes" id="UP000023152">
    <property type="component" value="Unassembled WGS sequence"/>
</dbReference>
<evidence type="ECO:0000313" key="2">
    <source>
        <dbReference type="Proteomes" id="UP000023152"/>
    </source>
</evidence>
<dbReference type="AlphaFoldDB" id="X6PCE5"/>
<keyword evidence="2" id="KW-1185">Reference proteome</keyword>
<reference evidence="1 2" key="1">
    <citation type="journal article" date="2013" name="Curr. Biol.">
        <title>The Genome of the Foraminiferan Reticulomyxa filosa.</title>
        <authorList>
            <person name="Glockner G."/>
            <person name="Hulsmann N."/>
            <person name="Schleicher M."/>
            <person name="Noegel A.A."/>
            <person name="Eichinger L."/>
            <person name="Gallinger C."/>
            <person name="Pawlowski J."/>
            <person name="Sierra R."/>
            <person name="Euteneuer U."/>
            <person name="Pillet L."/>
            <person name="Moustafa A."/>
            <person name="Platzer M."/>
            <person name="Groth M."/>
            <person name="Szafranski K."/>
            <person name="Schliwa M."/>
        </authorList>
    </citation>
    <scope>NUCLEOTIDE SEQUENCE [LARGE SCALE GENOMIC DNA]</scope>
</reference>
<evidence type="ECO:0000313" key="1">
    <source>
        <dbReference type="EMBL" id="ETO35739.1"/>
    </source>
</evidence>
<protein>
    <submittedName>
        <fullName evidence="1">Uncharacterized protein</fullName>
    </submittedName>
</protein>